<gene>
    <name evidence="1" type="ORF">METZ01_LOCUS364256</name>
</gene>
<name>A0A382SPC9_9ZZZZ</name>
<protein>
    <submittedName>
        <fullName evidence="1">Uncharacterized protein</fullName>
    </submittedName>
</protein>
<dbReference type="AlphaFoldDB" id="A0A382SPC9"/>
<sequence length="190" mass="21601">SVMAGNMYVEKDLLKQPPYLFQVAGSIKEQRIFRTFIPDCAKRKLPSWMKKNLTGDTHGKPLFDEFGLNIIREKATPVSKFDEIASVFLENRFSAKVMAKVEDKSVCLEFPVNHMNVKRETRQWQVETGPILIPVMGGNGGAFDYLPAFVHFNSFDKMDIFHDYPFGYRSLGLLNKGVLSSVPCNIKLFA</sequence>
<dbReference type="EMBL" id="UINC01130374">
    <property type="protein sequence ID" value="SVD11402.1"/>
    <property type="molecule type" value="Genomic_DNA"/>
</dbReference>
<evidence type="ECO:0000313" key="1">
    <source>
        <dbReference type="EMBL" id="SVD11402.1"/>
    </source>
</evidence>
<feature type="non-terminal residue" evidence="1">
    <location>
        <position position="1"/>
    </location>
</feature>
<accession>A0A382SPC9</accession>
<proteinExistence type="predicted"/>
<reference evidence="1" key="1">
    <citation type="submission" date="2018-05" db="EMBL/GenBank/DDBJ databases">
        <authorList>
            <person name="Lanie J.A."/>
            <person name="Ng W.-L."/>
            <person name="Kazmierczak K.M."/>
            <person name="Andrzejewski T.M."/>
            <person name="Davidsen T.M."/>
            <person name="Wayne K.J."/>
            <person name="Tettelin H."/>
            <person name="Glass J.I."/>
            <person name="Rusch D."/>
            <person name="Podicherti R."/>
            <person name="Tsui H.-C.T."/>
            <person name="Winkler M.E."/>
        </authorList>
    </citation>
    <scope>NUCLEOTIDE SEQUENCE</scope>
</reference>
<organism evidence="1">
    <name type="scientific">marine metagenome</name>
    <dbReference type="NCBI Taxonomy" id="408172"/>
    <lineage>
        <taxon>unclassified sequences</taxon>
        <taxon>metagenomes</taxon>
        <taxon>ecological metagenomes</taxon>
    </lineage>
</organism>